<dbReference type="Proteomes" id="UP000073492">
    <property type="component" value="Unassembled WGS sequence"/>
</dbReference>
<proteinExistence type="predicted"/>
<dbReference type="OrthoDB" id="288590at2759"/>
<accession>A0A139IGZ1</accession>
<organism evidence="1 2">
    <name type="scientific">Pseudocercospora musae</name>
    <dbReference type="NCBI Taxonomy" id="113226"/>
    <lineage>
        <taxon>Eukaryota</taxon>
        <taxon>Fungi</taxon>
        <taxon>Dikarya</taxon>
        <taxon>Ascomycota</taxon>
        <taxon>Pezizomycotina</taxon>
        <taxon>Dothideomycetes</taxon>
        <taxon>Dothideomycetidae</taxon>
        <taxon>Mycosphaerellales</taxon>
        <taxon>Mycosphaerellaceae</taxon>
        <taxon>Pseudocercospora</taxon>
    </lineage>
</organism>
<dbReference type="AlphaFoldDB" id="A0A139IGZ1"/>
<name>A0A139IGZ1_9PEZI</name>
<evidence type="ECO:0000313" key="1">
    <source>
        <dbReference type="EMBL" id="KXT13885.1"/>
    </source>
</evidence>
<comment type="caution">
    <text evidence="1">The sequence shown here is derived from an EMBL/GenBank/DDBJ whole genome shotgun (WGS) entry which is preliminary data.</text>
</comment>
<sequence>MGLLPDPVARTEAVLLTIDEFGFISNLFAGLQQAWLGMAGLCDDDVVFLEKGEAVDFVAKLATNSQEVRIRVGLG</sequence>
<keyword evidence="2" id="KW-1185">Reference proteome</keyword>
<evidence type="ECO:0000313" key="2">
    <source>
        <dbReference type="Proteomes" id="UP000073492"/>
    </source>
</evidence>
<dbReference type="EMBL" id="LFZO01000100">
    <property type="protein sequence ID" value="KXT13885.1"/>
    <property type="molecule type" value="Genomic_DNA"/>
</dbReference>
<reference evidence="1 2" key="1">
    <citation type="submission" date="2015-07" db="EMBL/GenBank/DDBJ databases">
        <title>Comparative genomics of the Sigatoka disease complex on banana suggests a link between parallel evolutionary changes in Pseudocercospora fijiensis and Pseudocercospora eumusae and increased virulence on the banana host.</title>
        <authorList>
            <person name="Chang T.-C."/>
            <person name="Salvucci A."/>
            <person name="Crous P.W."/>
            <person name="Stergiopoulos I."/>
        </authorList>
    </citation>
    <scope>NUCLEOTIDE SEQUENCE [LARGE SCALE GENOMIC DNA]</scope>
    <source>
        <strain evidence="1 2">CBS 116634</strain>
    </source>
</reference>
<gene>
    <name evidence="1" type="ORF">AC579_2647</name>
</gene>
<protein>
    <submittedName>
        <fullName evidence="1">Uncharacterized protein</fullName>
    </submittedName>
</protein>